<evidence type="ECO:0008006" key="4">
    <source>
        <dbReference type="Google" id="ProtNLM"/>
    </source>
</evidence>
<dbReference type="AlphaFoldDB" id="A0A2L0ELM5"/>
<keyword evidence="1" id="KW-0812">Transmembrane</keyword>
<dbReference type="EMBL" id="CP012673">
    <property type="protein sequence ID" value="AUX40204.1"/>
    <property type="molecule type" value="Genomic_DNA"/>
</dbReference>
<gene>
    <name evidence="2" type="ORF">SOCE26_016030</name>
</gene>
<organism evidence="2 3">
    <name type="scientific">Sorangium cellulosum</name>
    <name type="common">Polyangium cellulosum</name>
    <dbReference type="NCBI Taxonomy" id="56"/>
    <lineage>
        <taxon>Bacteria</taxon>
        <taxon>Pseudomonadati</taxon>
        <taxon>Myxococcota</taxon>
        <taxon>Polyangia</taxon>
        <taxon>Polyangiales</taxon>
        <taxon>Polyangiaceae</taxon>
        <taxon>Sorangium</taxon>
    </lineage>
</organism>
<proteinExistence type="predicted"/>
<name>A0A2L0ELM5_SORCE</name>
<sequence>MHAAGALKSPPLLETWVGPRVGKALKVLLFLPIAIWVGYVVIVNVMLSTKLVARLVSYNPTDVTLHYGTAWSFWPGVVHVEDLRLSGSDSVLQWAVELDEADVDIHLTELFAKKFYAEDIRAEGFVFRMRLLVDPTSERDLEAPHITALPPIPEFTNPPLKPELPPERDLENSDEGYNLWTVHLEGVDTSLKEVWIQQYRYAGAGRVQGRFTMKPLRAIDVGPVALELRSGELHLADRLVARLDADVGVTMPTFDPREIEGLNLFENAAVRLRLDAQVPGLDFIHVHTGEDAEPRIEDGSGELRANLVVNKGNVEPGSSLSYATSHLALGASGHRATTEADVDLRVGERGEALLSVNVPRATLERPGKGLPPIVVEQASAVFEAPELHLMRFPPAFSSKVDIVAAALPDLRWLNQEGAAPDAPRFTGGAAFLRGSVDIDRQGRATSSLSLLMKHGALTWKETRLKTDAVARIALDAADVLNPSATLRKSRIEIKDLAIEHKGEALPGWWARIDIDDAKVRKGLMEATIRLECKDARPAVTLLDAEDAIPGWAAGLLTMDGLTASATVQRKGDDVDFRLLEAQGGNLAIRGRLTKSDGRDALGAFLVKSGPLSVGIDLGADGAGVHPLVGDDWVNEQMAALGR</sequence>
<evidence type="ECO:0000256" key="1">
    <source>
        <dbReference type="SAM" id="Phobius"/>
    </source>
</evidence>
<reference evidence="2 3" key="1">
    <citation type="submission" date="2015-09" db="EMBL/GenBank/DDBJ databases">
        <title>Sorangium comparison.</title>
        <authorList>
            <person name="Zaburannyi N."/>
            <person name="Bunk B."/>
            <person name="Overmann J."/>
            <person name="Mueller R."/>
        </authorList>
    </citation>
    <scope>NUCLEOTIDE SEQUENCE [LARGE SCALE GENOMIC DNA]</scope>
    <source>
        <strain evidence="2 3">So ce26</strain>
    </source>
</reference>
<protein>
    <recommendedName>
        <fullName evidence="4">DUF3971 domain-containing protein</fullName>
    </recommendedName>
</protein>
<accession>A0A2L0ELM5</accession>
<keyword evidence="1" id="KW-0472">Membrane</keyword>
<keyword evidence="1" id="KW-1133">Transmembrane helix</keyword>
<dbReference type="Proteomes" id="UP000238348">
    <property type="component" value="Chromosome"/>
</dbReference>
<dbReference type="RefSeq" id="WP_234023471.1">
    <property type="nucleotide sequence ID" value="NZ_CP012673.1"/>
</dbReference>
<evidence type="ECO:0000313" key="3">
    <source>
        <dbReference type="Proteomes" id="UP000238348"/>
    </source>
</evidence>
<evidence type="ECO:0000313" key="2">
    <source>
        <dbReference type="EMBL" id="AUX40204.1"/>
    </source>
</evidence>
<feature type="transmembrane region" description="Helical" evidence="1">
    <location>
        <begin position="27"/>
        <end position="47"/>
    </location>
</feature>